<comment type="caution">
    <text evidence="1">The sequence shown here is derived from an EMBL/GenBank/DDBJ whole genome shotgun (WGS) entry which is preliminary data.</text>
</comment>
<organism evidence="1 2">
    <name type="scientific">Arctium lappa</name>
    <name type="common">Greater burdock</name>
    <name type="synonym">Lappa major</name>
    <dbReference type="NCBI Taxonomy" id="4217"/>
    <lineage>
        <taxon>Eukaryota</taxon>
        <taxon>Viridiplantae</taxon>
        <taxon>Streptophyta</taxon>
        <taxon>Embryophyta</taxon>
        <taxon>Tracheophyta</taxon>
        <taxon>Spermatophyta</taxon>
        <taxon>Magnoliopsida</taxon>
        <taxon>eudicotyledons</taxon>
        <taxon>Gunneridae</taxon>
        <taxon>Pentapetalae</taxon>
        <taxon>asterids</taxon>
        <taxon>campanulids</taxon>
        <taxon>Asterales</taxon>
        <taxon>Asteraceae</taxon>
        <taxon>Carduoideae</taxon>
        <taxon>Cardueae</taxon>
        <taxon>Arctiinae</taxon>
        <taxon>Arctium</taxon>
    </lineage>
</organism>
<reference evidence="2" key="1">
    <citation type="journal article" date="2022" name="Mol. Ecol. Resour.">
        <title>The genomes of chicory, endive, great burdock and yacon provide insights into Asteraceae palaeo-polyploidization history and plant inulin production.</title>
        <authorList>
            <person name="Fan W."/>
            <person name="Wang S."/>
            <person name="Wang H."/>
            <person name="Wang A."/>
            <person name="Jiang F."/>
            <person name="Liu H."/>
            <person name="Zhao H."/>
            <person name="Xu D."/>
            <person name="Zhang Y."/>
        </authorList>
    </citation>
    <scope>NUCLEOTIDE SEQUENCE [LARGE SCALE GENOMIC DNA]</scope>
    <source>
        <strain evidence="2">cv. Niubang</strain>
    </source>
</reference>
<reference evidence="1 2" key="2">
    <citation type="journal article" date="2022" name="Mol. Ecol. Resour.">
        <title>The genomes of chicory, endive, great burdock and yacon provide insights into Asteraceae paleo-polyploidization history and plant inulin production.</title>
        <authorList>
            <person name="Fan W."/>
            <person name="Wang S."/>
            <person name="Wang H."/>
            <person name="Wang A."/>
            <person name="Jiang F."/>
            <person name="Liu H."/>
            <person name="Zhao H."/>
            <person name="Xu D."/>
            <person name="Zhang Y."/>
        </authorList>
    </citation>
    <scope>NUCLEOTIDE SEQUENCE [LARGE SCALE GENOMIC DNA]</scope>
    <source>
        <strain evidence="2">cv. Niubang</strain>
    </source>
</reference>
<accession>A0ACB8Y8W4</accession>
<evidence type="ECO:0000313" key="2">
    <source>
        <dbReference type="Proteomes" id="UP001055879"/>
    </source>
</evidence>
<dbReference type="Proteomes" id="UP001055879">
    <property type="component" value="Linkage Group LG13"/>
</dbReference>
<name>A0ACB8Y8W4_ARCLA</name>
<sequence>MIERLMEMKKKSEKLKTEINQKVSADIKQKFNVLKHARENLSKGEDLSRDLEEQVEKAKMELEEVLKSANLEIIGITNRKFEEKMVNVNKEIMDEIERSVNGSDVRKRIEELKEEEAKGSNPEKLEELKSKIKEEIFGMMNVTPLKEKVDHLMMNSGTENGRYEEPFFFDENCDDSSSSSENVYGGNFCLSSLILGFLWMIV</sequence>
<dbReference type="EMBL" id="CM042059">
    <property type="protein sequence ID" value="KAI3681740.1"/>
    <property type="molecule type" value="Genomic_DNA"/>
</dbReference>
<keyword evidence="2" id="KW-1185">Reference proteome</keyword>
<proteinExistence type="predicted"/>
<evidence type="ECO:0000313" key="1">
    <source>
        <dbReference type="EMBL" id="KAI3681740.1"/>
    </source>
</evidence>
<gene>
    <name evidence="1" type="ORF">L6452_36544</name>
</gene>
<protein>
    <submittedName>
        <fullName evidence="1">Uncharacterized protein</fullName>
    </submittedName>
</protein>